<evidence type="ECO:0000313" key="1">
    <source>
        <dbReference type="Proteomes" id="UP000050791"/>
    </source>
</evidence>
<sequence>MFNNFTEFPLLRCFNDIYFSNLCFFCLLSATVDLDAGEEPSSTFTDRHLCESRDRFLLNSILIFVLRKGYTAILKEVIQLYGQLCLKPPPFCVWCCATVLFSKTLNEDLIETDSNNCNLSANYKDQLETLITVGNNLFSKLSDSSPYKPCLNTYLKEARRIIMHLYLESSAPTSNYTLCFSKLNQHYSQSDLTDEVHNFRLRFLTLFVSENKVNSFDIVKHLPEVLLDKVGSSEWVYNDAILLELNTLLALIIRQQFIRKSTCTEEDLFELIHAYHSQSCPSQLL</sequence>
<reference evidence="2" key="1">
    <citation type="submission" date="2023-11" db="UniProtKB">
        <authorList>
            <consortium name="WormBaseParasite"/>
        </authorList>
    </citation>
    <scope>IDENTIFICATION</scope>
</reference>
<organism evidence="1 2">
    <name type="scientific">Schistosoma mattheei</name>
    <dbReference type="NCBI Taxonomy" id="31246"/>
    <lineage>
        <taxon>Eukaryota</taxon>
        <taxon>Metazoa</taxon>
        <taxon>Spiralia</taxon>
        <taxon>Lophotrochozoa</taxon>
        <taxon>Platyhelminthes</taxon>
        <taxon>Trematoda</taxon>
        <taxon>Digenea</taxon>
        <taxon>Strigeidida</taxon>
        <taxon>Schistosomatoidea</taxon>
        <taxon>Schistosomatidae</taxon>
        <taxon>Schistosoma</taxon>
    </lineage>
</organism>
<accession>A0AA85ASE9</accession>
<dbReference type="AlphaFoldDB" id="A0AA85ASE9"/>
<dbReference type="WBParaSite" id="SMTH1_101660.1">
    <property type="protein sequence ID" value="SMTH1_101660.1"/>
    <property type="gene ID" value="SMTH1_101660"/>
</dbReference>
<name>A0AA85ASE9_9TREM</name>
<proteinExistence type="predicted"/>
<protein>
    <submittedName>
        <fullName evidence="2">Uncharacterized protein</fullName>
    </submittedName>
</protein>
<dbReference type="Proteomes" id="UP000050791">
    <property type="component" value="Unassembled WGS sequence"/>
</dbReference>
<evidence type="ECO:0000313" key="2">
    <source>
        <dbReference type="WBParaSite" id="SMTH1_101660.1"/>
    </source>
</evidence>